<evidence type="ECO:0000313" key="2">
    <source>
        <dbReference type="EMBL" id="EFA78180.1"/>
    </source>
</evidence>
<keyword evidence="3" id="KW-1185">Reference proteome</keyword>
<accession>D3BJV0</accession>
<organism evidence="2 3">
    <name type="scientific">Heterostelium pallidum (strain ATCC 26659 / Pp 5 / PN500)</name>
    <name type="common">Cellular slime mold</name>
    <name type="synonym">Polysphondylium pallidum</name>
    <dbReference type="NCBI Taxonomy" id="670386"/>
    <lineage>
        <taxon>Eukaryota</taxon>
        <taxon>Amoebozoa</taxon>
        <taxon>Evosea</taxon>
        <taxon>Eumycetozoa</taxon>
        <taxon>Dictyostelia</taxon>
        <taxon>Acytosteliales</taxon>
        <taxon>Acytosteliaceae</taxon>
        <taxon>Heterostelium</taxon>
    </lineage>
</organism>
<feature type="compositionally biased region" description="Acidic residues" evidence="1">
    <location>
        <begin position="77"/>
        <end position="86"/>
    </location>
</feature>
<feature type="compositionally biased region" description="Low complexity" evidence="1">
    <location>
        <begin position="51"/>
        <end position="74"/>
    </location>
</feature>
<evidence type="ECO:0000256" key="1">
    <source>
        <dbReference type="SAM" id="MobiDB-lite"/>
    </source>
</evidence>
<dbReference type="Proteomes" id="UP000001396">
    <property type="component" value="Unassembled WGS sequence"/>
</dbReference>
<gene>
    <name evidence="2" type="ORF">PPL_08830</name>
</gene>
<dbReference type="AlphaFoldDB" id="D3BJV0"/>
<feature type="compositionally biased region" description="Basic and acidic residues" evidence="1">
    <location>
        <begin position="40"/>
        <end position="50"/>
    </location>
</feature>
<feature type="region of interest" description="Disordered" evidence="1">
    <location>
        <begin position="40"/>
        <end position="121"/>
    </location>
</feature>
<evidence type="ECO:0000313" key="3">
    <source>
        <dbReference type="Proteomes" id="UP000001396"/>
    </source>
</evidence>
<dbReference type="GeneID" id="31364307"/>
<sequence>MSFDNNNKFIDDSIDSYSNIKNNNNSIINSSVNYKFNDQASERHKQDEYHSNNNNIYSINDINSNNSGGSSNSHSLDDEDNEDDDQNEKLVSTNNNVDFKDIDNDNNYSNDEKQPHTENGCIPTERSAVASQMDTADSRALPVGNLCTREHQYRHHVDFTEPNHQGDRSGVCCVDLHGLVPGALQLDVVTSDRDYCYGRGTGRLKQPGFRQDGIPLFSIVDGVCRSANDHHCIATQRSFTQYDNDPDGDVVAVGTLYCAAVLRH</sequence>
<comment type="caution">
    <text evidence="2">The sequence shown here is derived from an EMBL/GenBank/DDBJ whole genome shotgun (WGS) entry which is preliminary data.</text>
</comment>
<proteinExistence type="predicted"/>
<protein>
    <submittedName>
        <fullName evidence="2">Uncharacterized protein</fullName>
    </submittedName>
</protein>
<dbReference type="InParanoid" id="D3BJV0"/>
<reference evidence="2 3" key="1">
    <citation type="journal article" date="2011" name="Genome Res.">
        <title>Phylogeny-wide analysis of social amoeba genomes highlights ancient origins for complex intercellular communication.</title>
        <authorList>
            <person name="Heidel A.J."/>
            <person name="Lawal H.M."/>
            <person name="Felder M."/>
            <person name="Schilde C."/>
            <person name="Helps N.R."/>
            <person name="Tunggal B."/>
            <person name="Rivero F."/>
            <person name="John U."/>
            <person name="Schleicher M."/>
            <person name="Eichinger L."/>
            <person name="Platzer M."/>
            <person name="Noegel A.A."/>
            <person name="Schaap P."/>
            <person name="Gloeckner G."/>
        </authorList>
    </citation>
    <scope>NUCLEOTIDE SEQUENCE [LARGE SCALE GENOMIC DNA]</scope>
    <source>
        <strain evidence="3">ATCC 26659 / Pp 5 / PN500</strain>
    </source>
</reference>
<dbReference type="EMBL" id="ADBJ01000038">
    <property type="protein sequence ID" value="EFA78180.1"/>
    <property type="molecule type" value="Genomic_DNA"/>
</dbReference>
<dbReference type="RefSeq" id="XP_020430306.1">
    <property type="nucleotide sequence ID" value="XM_020579631.1"/>
</dbReference>
<name>D3BJV0_HETP5</name>